<organism evidence="1 2">
    <name type="scientific">Vescimonas coprocola</name>
    <dbReference type="NCBI Taxonomy" id="2714355"/>
    <lineage>
        <taxon>Bacteria</taxon>
        <taxon>Bacillati</taxon>
        <taxon>Bacillota</taxon>
        <taxon>Clostridia</taxon>
        <taxon>Eubacteriales</taxon>
        <taxon>Oscillospiraceae</taxon>
        <taxon>Vescimonas</taxon>
    </lineage>
</organism>
<sequence>MKRKRIHVPATPCGNCRRDPMYCSSGCMAWKAWFRGVWPLVTGRPADGKAPTAGQ</sequence>
<reference evidence="1" key="1">
    <citation type="submission" date="2020-09" db="EMBL/GenBank/DDBJ databases">
        <title>New species isolated from human feces.</title>
        <authorList>
            <person name="Kitahara M."/>
            <person name="Shigeno Y."/>
            <person name="Shime M."/>
            <person name="Matsumoto Y."/>
            <person name="Nakamura S."/>
            <person name="Motooka D."/>
            <person name="Fukuoka S."/>
            <person name="Nishikawa H."/>
            <person name="Benno Y."/>
        </authorList>
    </citation>
    <scope>NUCLEOTIDE SEQUENCE</scope>
    <source>
        <strain evidence="1">MM50</strain>
    </source>
</reference>
<name>A0A810PYY2_9FIRM</name>
<protein>
    <submittedName>
        <fullName evidence="1">Uncharacterized protein</fullName>
    </submittedName>
</protein>
<dbReference type="KEGG" id="vcop:MM50RIKEN_10720"/>
<gene>
    <name evidence="1" type="ORF">MM50RIKEN_10720</name>
</gene>
<proteinExistence type="predicted"/>
<keyword evidence="2" id="KW-1185">Reference proteome</keyword>
<accession>A0A810PYY2</accession>
<dbReference type="AlphaFoldDB" id="A0A810PYY2"/>
<evidence type="ECO:0000313" key="2">
    <source>
        <dbReference type="Proteomes" id="UP000681035"/>
    </source>
</evidence>
<evidence type="ECO:0000313" key="1">
    <source>
        <dbReference type="EMBL" id="BCK81309.1"/>
    </source>
</evidence>
<dbReference type="Proteomes" id="UP000681035">
    <property type="component" value="Chromosome"/>
</dbReference>
<dbReference type="EMBL" id="AP023418">
    <property type="protein sequence ID" value="BCK81309.1"/>
    <property type="molecule type" value="Genomic_DNA"/>
</dbReference>
<dbReference type="RefSeq" id="WP_213542061.1">
    <property type="nucleotide sequence ID" value="NZ_AP023418.1"/>
</dbReference>